<feature type="compositionally biased region" description="Basic and acidic residues" evidence="1">
    <location>
        <begin position="1"/>
        <end position="12"/>
    </location>
</feature>
<feature type="region of interest" description="Disordered" evidence="1">
    <location>
        <begin position="1"/>
        <end position="22"/>
    </location>
</feature>
<evidence type="ECO:0000313" key="2">
    <source>
        <dbReference type="EMBL" id="CRK89156.1"/>
    </source>
</evidence>
<organism evidence="2 3">
    <name type="scientific">Clunio marinus</name>
    <dbReference type="NCBI Taxonomy" id="568069"/>
    <lineage>
        <taxon>Eukaryota</taxon>
        <taxon>Metazoa</taxon>
        <taxon>Ecdysozoa</taxon>
        <taxon>Arthropoda</taxon>
        <taxon>Hexapoda</taxon>
        <taxon>Insecta</taxon>
        <taxon>Pterygota</taxon>
        <taxon>Neoptera</taxon>
        <taxon>Endopterygota</taxon>
        <taxon>Diptera</taxon>
        <taxon>Nematocera</taxon>
        <taxon>Chironomoidea</taxon>
        <taxon>Chironomidae</taxon>
        <taxon>Clunio</taxon>
    </lineage>
</organism>
<sequence length="77" mass="8369">MKKDSQIAERKPWNPPNPPPWLKVCDEAAALAAEPEAPNPPPYGLKPPPWLKDCELAAAFEADPPNPPPNPPGSLKR</sequence>
<evidence type="ECO:0000256" key="1">
    <source>
        <dbReference type="SAM" id="MobiDB-lite"/>
    </source>
</evidence>
<dbReference type="AlphaFoldDB" id="A0A1J1HP33"/>
<proteinExistence type="predicted"/>
<reference evidence="2 3" key="1">
    <citation type="submission" date="2015-04" db="EMBL/GenBank/DDBJ databases">
        <authorList>
            <person name="Syromyatnikov M.Y."/>
            <person name="Popov V.N."/>
        </authorList>
    </citation>
    <scope>NUCLEOTIDE SEQUENCE [LARGE SCALE GENOMIC DNA]</scope>
</reference>
<accession>A0A1J1HP33</accession>
<gene>
    <name evidence="2" type="ORF">CLUMA_CG002917</name>
</gene>
<keyword evidence="3" id="KW-1185">Reference proteome</keyword>
<protein>
    <submittedName>
        <fullName evidence="2">CLUMA_CG002917, isoform A</fullName>
    </submittedName>
</protein>
<dbReference type="EMBL" id="CVRI01000011">
    <property type="protein sequence ID" value="CRK89156.1"/>
    <property type="molecule type" value="Genomic_DNA"/>
</dbReference>
<name>A0A1J1HP33_9DIPT</name>
<dbReference type="Proteomes" id="UP000183832">
    <property type="component" value="Unassembled WGS sequence"/>
</dbReference>
<evidence type="ECO:0000313" key="3">
    <source>
        <dbReference type="Proteomes" id="UP000183832"/>
    </source>
</evidence>